<evidence type="ECO:0000256" key="1">
    <source>
        <dbReference type="ARBA" id="ARBA00004651"/>
    </source>
</evidence>
<feature type="domain" description="Threonine/Serine exporter ThrE" evidence="9">
    <location>
        <begin position="7"/>
        <end position="134"/>
    </location>
</feature>
<keyword evidence="5 8" id="KW-1133">Transmembrane helix</keyword>
<feature type="transmembrane region" description="Helical" evidence="8">
    <location>
        <begin position="6"/>
        <end position="23"/>
    </location>
</feature>
<feature type="transmembrane region" description="Helical" evidence="8">
    <location>
        <begin position="28"/>
        <end position="45"/>
    </location>
</feature>
<evidence type="ECO:0000256" key="3">
    <source>
        <dbReference type="ARBA" id="ARBA00022519"/>
    </source>
</evidence>
<feature type="transmembrane region" description="Helical" evidence="8">
    <location>
        <begin position="112"/>
        <end position="135"/>
    </location>
</feature>
<dbReference type="GO" id="GO:0005886">
    <property type="term" value="C:plasma membrane"/>
    <property type="evidence" value="ECO:0007669"/>
    <property type="project" value="UniProtKB-SubCell"/>
</dbReference>
<feature type="transmembrane region" description="Helical" evidence="8">
    <location>
        <begin position="80"/>
        <end position="100"/>
    </location>
</feature>
<comment type="caution">
    <text evidence="10">The sequence shown here is derived from an EMBL/GenBank/DDBJ whole genome shotgun (WGS) entry which is preliminary data.</text>
</comment>
<evidence type="ECO:0000256" key="8">
    <source>
        <dbReference type="SAM" id="Phobius"/>
    </source>
</evidence>
<keyword evidence="4 8" id="KW-0812">Transmembrane</keyword>
<organism evidence="10 11">
    <name type="scientific">Enterococcus faecalis TX4248</name>
    <dbReference type="NCBI Taxonomy" id="749495"/>
    <lineage>
        <taxon>Bacteria</taxon>
        <taxon>Bacillati</taxon>
        <taxon>Bacillota</taxon>
        <taxon>Bacilli</taxon>
        <taxon>Lactobacillales</taxon>
        <taxon>Enterococcaceae</taxon>
        <taxon>Enterococcus</taxon>
    </lineage>
</organism>
<keyword evidence="2" id="KW-1003">Cell membrane</keyword>
<dbReference type="GeneID" id="60893642"/>
<evidence type="ECO:0000256" key="6">
    <source>
        <dbReference type="ARBA" id="ARBA00023136"/>
    </source>
</evidence>
<feature type="transmembrane region" description="Helical" evidence="8">
    <location>
        <begin position="51"/>
        <end position="71"/>
    </location>
</feature>
<sequence>MELIFHLLFSFLATVTFGIITNIPRKALVACGITGMTGWMIYYVLTQTFDASQTFANFLGTVGLGIASIFFSRYKKMPMIIFYIPSLVPLVPGGPAYQAVRSILLGNIDDGLQLILKVVFTAAAIAAGFMVTSLLERIVKRFFPKRLFRLVKK</sequence>
<keyword evidence="3" id="KW-0997">Cell inner membrane</keyword>
<dbReference type="EMBL" id="AEBR01000020">
    <property type="protein sequence ID" value="EFM83663.1"/>
    <property type="molecule type" value="Genomic_DNA"/>
</dbReference>
<evidence type="ECO:0000256" key="7">
    <source>
        <dbReference type="ARBA" id="ARBA00034125"/>
    </source>
</evidence>
<evidence type="ECO:0000313" key="11">
    <source>
        <dbReference type="Proteomes" id="UP000004846"/>
    </source>
</evidence>
<name>A0A125W8P3_ENTFL</name>
<dbReference type="AlphaFoldDB" id="A0A125W8P3"/>
<accession>A0A125W8P3</accession>
<dbReference type="RefSeq" id="WP_002357877.1">
    <property type="nucleotide sequence ID" value="NZ_GL454426.1"/>
</dbReference>
<protein>
    <recommendedName>
        <fullName evidence="9">Threonine/Serine exporter ThrE domain-containing protein</fullName>
    </recommendedName>
</protein>
<gene>
    <name evidence="10" type="ORF">HMPREF9498_00659</name>
</gene>
<evidence type="ECO:0000256" key="2">
    <source>
        <dbReference type="ARBA" id="ARBA00022475"/>
    </source>
</evidence>
<keyword evidence="6 8" id="KW-0472">Membrane</keyword>
<comment type="similarity">
    <text evidence="7">Belongs to the ThrE exporter (TC 2.A.79) family.</text>
</comment>
<evidence type="ECO:0000259" key="9">
    <source>
        <dbReference type="Pfam" id="PF12821"/>
    </source>
</evidence>
<evidence type="ECO:0000313" key="10">
    <source>
        <dbReference type="EMBL" id="EFM83663.1"/>
    </source>
</evidence>
<dbReference type="InterPro" id="IPR024528">
    <property type="entry name" value="ThrE_2"/>
</dbReference>
<dbReference type="Pfam" id="PF12821">
    <property type="entry name" value="ThrE_2"/>
    <property type="match status" value="1"/>
</dbReference>
<dbReference type="PANTHER" id="PTHR34390:SF1">
    <property type="entry name" value="SUCCINATE TRANSPORTER SUBUNIT YJJB-RELATED"/>
    <property type="match status" value="1"/>
</dbReference>
<dbReference type="InterPro" id="IPR050539">
    <property type="entry name" value="ThrE_Dicarb/AminoAcid_Exp"/>
</dbReference>
<dbReference type="HOGENOM" id="CLU_117642_3_0_9"/>
<dbReference type="Proteomes" id="UP000004846">
    <property type="component" value="Unassembled WGS sequence"/>
</dbReference>
<reference evidence="10 11" key="1">
    <citation type="submission" date="2010-07" db="EMBL/GenBank/DDBJ databases">
        <authorList>
            <person name="Sid Ahmed O."/>
        </authorList>
    </citation>
    <scope>NUCLEOTIDE SEQUENCE [LARGE SCALE GENOMIC DNA]</scope>
    <source>
        <strain evidence="10 11">TX4248</strain>
    </source>
</reference>
<dbReference type="GO" id="GO:0015744">
    <property type="term" value="P:succinate transport"/>
    <property type="evidence" value="ECO:0007669"/>
    <property type="project" value="TreeGrafter"/>
</dbReference>
<comment type="subcellular location">
    <subcellularLocation>
        <location evidence="1">Cell membrane</location>
        <topology evidence="1">Multi-pass membrane protein</topology>
    </subcellularLocation>
</comment>
<proteinExistence type="inferred from homology"/>
<evidence type="ECO:0000256" key="4">
    <source>
        <dbReference type="ARBA" id="ARBA00022692"/>
    </source>
</evidence>
<evidence type="ECO:0000256" key="5">
    <source>
        <dbReference type="ARBA" id="ARBA00022989"/>
    </source>
</evidence>
<dbReference type="PANTHER" id="PTHR34390">
    <property type="entry name" value="UPF0442 PROTEIN YJJB-RELATED"/>
    <property type="match status" value="1"/>
</dbReference>